<protein>
    <submittedName>
        <fullName evidence="2">DUF255 domain-containing protein</fullName>
    </submittedName>
</protein>
<dbReference type="RefSeq" id="WP_196102676.1">
    <property type="nucleotide sequence ID" value="NZ_CP064942.1"/>
</dbReference>
<dbReference type="Pfam" id="PF03190">
    <property type="entry name" value="Thioredox_DsbH"/>
    <property type="match status" value="1"/>
</dbReference>
<evidence type="ECO:0000259" key="1">
    <source>
        <dbReference type="Pfam" id="PF03190"/>
    </source>
</evidence>
<dbReference type="EMBL" id="CP064942">
    <property type="protein sequence ID" value="QPH53467.1"/>
    <property type="molecule type" value="Genomic_DNA"/>
</dbReference>
<dbReference type="InterPro" id="IPR024705">
    <property type="entry name" value="Ssp411"/>
</dbReference>
<evidence type="ECO:0000313" key="2">
    <source>
        <dbReference type="EMBL" id="QPH53467.1"/>
    </source>
</evidence>
<gene>
    <name evidence="2" type="ORF">I0K15_17020</name>
</gene>
<dbReference type="GO" id="GO:0005975">
    <property type="term" value="P:carbohydrate metabolic process"/>
    <property type="evidence" value="ECO:0007669"/>
    <property type="project" value="InterPro"/>
</dbReference>
<accession>A0A7S9QCK2</accession>
<reference evidence="2 3" key="1">
    <citation type="submission" date="2020-11" db="EMBL/GenBank/DDBJ databases">
        <title>Description of Pontivivens ytuae sp. nov. isolated from deep sea sediment of Mariana Trench.</title>
        <authorList>
            <person name="Wang Z."/>
            <person name="Sun Q.-L."/>
            <person name="Xu X.-D."/>
            <person name="Tang Y.-Z."/>
            <person name="Zhang J."/>
        </authorList>
    </citation>
    <scope>NUCLEOTIDE SEQUENCE [LARGE SCALE GENOMIC DNA]</scope>
    <source>
        <strain evidence="2 3">MT2928</strain>
    </source>
</reference>
<proteinExistence type="predicted"/>
<dbReference type="InterPro" id="IPR036249">
    <property type="entry name" value="Thioredoxin-like_sf"/>
</dbReference>
<keyword evidence="3" id="KW-1185">Reference proteome</keyword>
<dbReference type="PANTHER" id="PTHR42899:SF1">
    <property type="entry name" value="SPERMATOGENESIS-ASSOCIATED PROTEIN 20"/>
    <property type="match status" value="1"/>
</dbReference>
<organism evidence="2 3">
    <name type="scientific">Pontivivens ytuae</name>
    <dbReference type="NCBI Taxonomy" id="2789856"/>
    <lineage>
        <taxon>Bacteria</taxon>
        <taxon>Pseudomonadati</taxon>
        <taxon>Pseudomonadota</taxon>
        <taxon>Alphaproteobacteria</taxon>
        <taxon>Rhodobacterales</taxon>
        <taxon>Paracoccaceae</taxon>
        <taxon>Pontivivens</taxon>
    </lineage>
</organism>
<dbReference type="PANTHER" id="PTHR42899">
    <property type="entry name" value="SPERMATOGENESIS-ASSOCIATED PROTEIN 20"/>
    <property type="match status" value="1"/>
</dbReference>
<dbReference type="Gene3D" id="1.50.10.10">
    <property type="match status" value="1"/>
</dbReference>
<dbReference type="KEGG" id="poz:I0K15_17020"/>
<dbReference type="InterPro" id="IPR008928">
    <property type="entry name" value="6-hairpin_glycosidase_sf"/>
</dbReference>
<dbReference type="InterPro" id="IPR004879">
    <property type="entry name" value="Ssp411-like_TRX"/>
</dbReference>
<dbReference type="InterPro" id="IPR012341">
    <property type="entry name" value="6hp_glycosidase-like_sf"/>
</dbReference>
<evidence type="ECO:0000313" key="3">
    <source>
        <dbReference type="Proteomes" id="UP000594800"/>
    </source>
</evidence>
<feature type="domain" description="Spermatogenesis-associated protein 20-like TRX" evidence="1">
    <location>
        <begin position="47"/>
        <end position="202"/>
    </location>
</feature>
<dbReference type="SUPFAM" id="SSF48208">
    <property type="entry name" value="Six-hairpin glycosidases"/>
    <property type="match status" value="1"/>
</dbReference>
<sequence length="715" mass="78420">MTGLETPPGSERSAGLAVELDEALAARVNHVPRTHHLRPDGSPRFVNRLIREASPYLIQHAHNPVDWRPWGEEALAEAAALDRPVFLSVGYATCHWCHVMEEESFDDLEVAAVLNASFVPVKLDREQRPDVDQAYILATMLQHRHAGWPNSVWLMPDGRPFHTGTYFPKPQFVQVLGAIAQGWQGGQRDQFEGVAGQLADAMRRIPAQSAPPAELTEAPTRAVADLVRLFNAEHGGFSQGTQFPQEGNLLFLMDHWRRTGDAAARDAALTSLIHMAAGGLHDHVGGGFHRYTVDVNWRTPHFEKMLYNQALLMRCYTEAWQIAGRPDFARAVARCADYVLRDMTAPDGAFYSAEDADSLDVTGKQEEGAFYVWPPEEVEDDWLRDTLNLHAAPTLEAGPVAHLTPGAAVDFDRLDTGLEALRLRRDARPRPLRDDKVIGGWNGLMIRALAEAGAAFARPEWTEAAARAFDAVMTRLGPIEEMARLDLDGTRREAANLSDLAWLGLAALSLGRIDEAAQMADAALARFSTDGRLALTLDGPLGPVLETEDGAVPSGESSALELLALLDAAAPDPERRAKAEALVTALSGRLAEMPVARLEALRASRILTDGAAGWHRRIGPVQLILRRTQDDFTLDLHIAEGWHLTAGAHRADRRPLTLDGADIDWPEPTSGPDGPVWQNTLTLPLRPAGDTLTVSWQPCADTHCLLPVTVEFRWP</sequence>
<name>A0A7S9QCK2_9RHOB</name>
<dbReference type="Proteomes" id="UP000594800">
    <property type="component" value="Chromosome"/>
</dbReference>
<dbReference type="Gene3D" id="3.40.30.10">
    <property type="entry name" value="Glutaredoxin"/>
    <property type="match status" value="1"/>
</dbReference>
<dbReference type="SUPFAM" id="SSF52833">
    <property type="entry name" value="Thioredoxin-like"/>
    <property type="match status" value="1"/>
</dbReference>
<dbReference type="AlphaFoldDB" id="A0A7S9QCK2"/>